<organism evidence="1">
    <name type="scientific">Desulfobacca acetoxidans</name>
    <dbReference type="NCBI Taxonomy" id="60893"/>
    <lineage>
        <taxon>Bacteria</taxon>
        <taxon>Pseudomonadati</taxon>
        <taxon>Thermodesulfobacteriota</taxon>
        <taxon>Desulfobaccia</taxon>
        <taxon>Desulfobaccales</taxon>
        <taxon>Desulfobaccaceae</taxon>
        <taxon>Desulfobacca</taxon>
    </lineage>
</organism>
<evidence type="ECO:0000313" key="1">
    <source>
        <dbReference type="EMBL" id="HGZ11858.1"/>
    </source>
</evidence>
<dbReference type="EMBL" id="DTKJ01000044">
    <property type="protein sequence ID" value="HGZ11858.1"/>
    <property type="molecule type" value="Genomic_DNA"/>
</dbReference>
<proteinExistence type="predicted"/>
<dbReference type="AlphaFoldDB" id="A0A7C5EQ40"/>
<sequence>MTLRVVYRVSLGLLVTLWPLTGEAQPRIAGYGNLSRITAGKPSVQVDAGAGVAFHLTGPPDGAPLQTLEVSFSGQKVATLKGGRFQEYIRIELRPDLFWIISEYTGGAHCCGKYHFLALPGKGPQLKYLGDTGGHSGSPRPLKDCLRFREGRLFFQDLDNRFDYFHESHAGSLLVNLPEKFYELGPQELSVNNLAFKEVFLEGARKAEGEMQQVLRQRRNRPPAILAEIPGLDFSALNFTDRLGQLLLKRTLYLLYARQDQEAWDTLVRDVELYYQTSRFLPELKQEILEQLRESPY</sequence>
<reference evidence="1" key="1">
    <citation type="journal article" date="2020" name="mSystems">
        <title>Genome- and Community-Level Interaction Insights into Carbon Utilization and Element Cycling Functions of Hydrothermarchaeota in Hydrothermal Sediment.</title>
        <authorList>
            <person name="Zhou Z."/>
            <person name="Liu Y."/>
            <person name="Xu W."/>
            <person name="Pan J."/>
            <person name="Luo Z.H."/>
            <person name="Li M."/>
        </authorList>
    </citation>
    <scope>NUCLEOTIDE SEQUENCE [LARGE SCALE GENOMIC DNA]</scope>
    <source>
        <strain evidence="1">SpSt-853</strain>
    </source>
</reference>
<accession>A0A7C5EQ40</accession>
<name>A0A7C5EQ40_9BACT</name>
<gene>
    <name evidence="1" type="ORF">ENW48_06525</name>
</gene>
<protein>
    <recommendedName>
        <fullName evidence="2">DUF4476 domain-containing protein</fullName>
    </recommendedName>
</protein>
<comment type="caution">
    <text evidence="1">The sequence shown here is derived from an EMBL/GenBank/DDBJ whole genome shotgun (WGS) entry which is preliminary data.</text>
</comment>
<evidence type="ECO:0008006" key="2">
    <source>
        <dbReference type="Google" id="ProtNLM"/>
    </source>
</evidence>